<feature type="transmembrane region" description="Helical" evidence="1">
    <location>
        <begin position="109"/>
        <end position="126"/>
    </location>
</feature>
<dbReference type="AlphaFoldDB" id="A0A4R8DP92"/>
<dbReference type="OrthoDB" id="5525190at2"/>
<keyword evidence="3" id="KW-0645">Protease</keyword>
<feature type="transmembrane region" description="Helical" evidence="1">
    <location>
        <begin position="20"/>
        <end position="38"/>
    </location>
</feature>
<feature type="transmembrane region" description="Helical" evidence="1">
    <location>
        <begin position="59"/>
        <end position="77"/>
    </location>
</feature>
<gene>
    <name evidence="3" type="ORF">EDB95_0946</name>
</gene>
<dbReference type="Pfam" id="PF02517">
    <property type="entry name" value="Rce1-like"/>
    <property type="match status" value="1"/>
</dbReference>
<dbReference type="GO" id="GO:0080120">
    <property type="term" value="P:CAAX-box protein maturation"/>
    <property type="evidence" value="ECO:0007669"/>
    <property type="project" value="UniProtKB-ARBA"/>
</dbReference>
<organism evidence="3 4">
    <name type="scientific">Dinghuibacter silviterrae</name>
    <dbReference type="NCBI Taxonomy" id="1539049"/>
    <lineage>
        <taxon>Bacteria</taxon>
        <taxon>Pseudomonadati</taxon>
        <taxon>Bacteroidota</taxon>
        <taxon>Chitinophagia</taxon>
        <taxon>Chitinophagales</taxon>
        <taxon>Chitinophagaceae</taxon>
        <taxon>Dinghuibacter</taxon>
    </lineage>
</organism>
<dbReference type="EMBL" id="SODV01000001">
    <property type="protein sequence ID" value="TDW99929.1"/>
    <property type="molecule type" value="Genomic_DNA"/>
</dbReference>
<evidence type="ECO:0000313" key="3">
    <source>
        <dbReference type="EMBL" id="TDW99929.1"/>
    </source>
</evidence>
<dbReference type="Proteomes" id="UP000294498">
    <property type="component" value="Unassembled WGS sequence"/>
</dbReference>
<feature type="transmembrane region" description="Helical" evidence="1">
    <location>
        <begin position="255"/>
        <end position="275"/>
    </location>
</feature>
<dbReference type="InterPro" id="IPR003675">
    <property type="entry name" value="Rce1/LyrA-like_dom"/>
</dbReference>
<name>A0A4R8DP92_9BACT</name>
<feature type="transmembrane region" description="Helical" evidence="1">
    <location>
        <begin position="83"/>
        <end position="102"/>
    </location>
</feature>
<keyword evidence="3" id="KW-0378">Hydrolase</keyword>
<sequence>MRPLFAYFRTYWTATKSPWYLLSILALAALLVYANYAYRLEAQWVRGVSGWGARFPRACLLYALPYWAAFGLQHLFMRGVHRSYLIILIAPILFGLQSTLPIHGLTALYTLRSCCLIIPVIVFWLLRDRGRQSLYGLQQPDTWSYYPYLLLAMIPLLWYAAGQPDFLLMYPRAKMRGAAPLALFEGSYGLDLFSMEFFFRGFLILGMADKDRAHAVLPMALFYCTVHFGKPMAECVSSLFGGLLLGIIALESRSIYVGVLLHLCLAWGLEVWAAMH</sequence>
<comment type="caution">
    <text evidence="3">The sequence shown here is derived from an EMBL/GenBank/DDBJ whole genome shotgun (WGS) entry which is preliminary data.</text>
</comment>
<feature type="transmembrane region" description="Helical" evidence="1">
    <location>
        <begin position="188"/>
        <end position="208"/>
    </location>
</feature>
<dbReference type="GO" id="GO:0006508">
    <property type="term" value="P:proteolysis"/>
    <property type="evidence" value="ECO:0007669"/>
    <property type="project" value="UniProtKB-KW"/>
</dbReference>
<keyword evidence="1" id="KW-1133">Transmembrane helix</keyword>
<keyword evidence="1" id="KW-0472">Membrane</keyword>
<dbReference type="RefSeq" id="WP_133991053.1">
    <property type="nucleotide sequence ID" value="NZ_SODV01000001.1"/>
</dbReference>
<evidence type="ECO:0000256" key="1">
    <source>
        <dbReference type="SAM" id="Phobius"/>
    </source>
</evidence>
<keyword evidence="1" id="KW-0812">Transmembrane</keyword>
<protein>
    <submittedName>
        <fullName evidence="3">CAAX prenyl protease-like protein</fullName>
    </submittedName>
</protein>
<keyword evidence="4" id="KW-1185">Reference proteome</keyword>
<evidence type="ECO:0000313" key="4">
    <source>
        <dbReference type="Proteomes" id="UP000294498"/>
    </source>
</evidence>
<feature type="domain" description="CAAX prenyl protease 2/Lysostaphin resistance protein A-like" evidence="2">
    <location>
        <begin position="196"/>
        <end position="265"/>
    </location>
</feature>
<accession>A0A4R8DP92</accession>
<dbReference type="GO" id="GO:0004175">
    <property type="term" value="F:endopeptidase activity"/>
    <property type="evidence" value="ECO:0007669"/>
    <property type="project" value="UniProtKB-ARBA"/>
</dbReference>
<feature type="transmembrane region" description="Helical" evidence="1">
    <location>
        <begin position="146"/>
        <end position="168"/>
    </location>
</feature>
<evidence type="ECO:0000259" key="2">
    <source>
        <dbReference type="Pfam" id="PF02517"/>
    </source>
</evidence>
<proteinExistence type="predicted"/>
<reference evidence="3 4" key="1">
    <citation type="submission" date="2019-03" db="EMBL/GenBank/DDBJ databases">
        <title>Genomic Encyclopedia of Type Strains, Phase IV (KMG-IV): sequencing the most valuable type-strain genomes for metagenomic binning, comparative biology and taxonomic classification.</title>
        <authorList>
            <person name="Goeker M."/>
        </authorList>
    </citation>
    <scope>NUCLEOTIDE SEQUENCE [LARGE SCALE GENOMIC DNA]</scope>
    <source>
        <strain evidence="3 4">DSM 100059</strain>
    </source>
</reference>